<protein>
    <submittedName>
        <fullName evidence="2">US12 family protein</fullName>
    </submittedName>
</protein>
<proteinExistence type="predicted"/>
<reference evidence="2 3" key="1">
    <citation type="journal article" date="2021" name="ISME Commun">
        <title>Automated analysis of genomic sequences facilitates high-throughput and comprehensive description of bacteria.</title>
        <authorList>
            <person name="Hitch T.C.A."/>
        </authorList>
    </citation>
    <scope>NUCLEOTIDE SEQUENCE [LARGE SCALE GENOMIC DNA]</scope>
    <source>
        <strain evidence="2 3">H4_15</strain>
    </source>
</reference>
<name>A0ABT2SV95_9FIRM</name>
<keyword evidence="1" id="KW-0812">Transmembrane</keyword>
<organism evidence="2 3">
    <name type="scientific">[Clostridium] ammoniilyticum</name>
    <dbReference type="NCBI Taxonomy" id="2981784"/>
    <lineage>
        <taxon>Bacteria</taxon>
        <taxon>Bacillati</taxon>
        <taxon>Bacillota</taxon>
        <taxon>Erysipelotrichia</taxon>
        <taxon>Erysipelotrichales</taxon>
        <taxon>Coprobacillaceae</taxon>
        <taxon>Faecalibacillus</taxon>
    </lineage>
</organism>
<dbReference type="Proteomes" id="UP001208364">
    <property type="component" value="Unassembled WGS sequence"/>
</dbReference>
<dbReference type="RefSeq" id="WP_147580374.1">
    <property type="nucleotide sequence ID" value="NZ_JAOQJR010000008.1"/>
</dbReference>
<evidence type="ECO:0000313" key="2">
    <source>
        <dbReference type="EMBL" id="MCU6738743.1"/>
    </source>
</evidence>
<feature type="transmembrane region" description="Helical" evidence="1">
    <location>
        <begin position="67"/>
        <end position="89"/>
    </location>
</feature>
<sequence>MFRKKKYVRYVYVNKRDSSKKLDDEVEEMKCFWWPFSMYVIASGVISLFIAGIIFDKKITISIMNSWVGIVLGLVATVIGIISMFLSFYNLDQSIKTQNETVRMINELKEDIMNKIDRSFKETQDFVKNQKQNSKDSTTSIVGNSFEKSDINLERNEVNRDDKI</sequence>
<accession>A0ABT2SV95</accession>
<evidence type="ECO:0000313" key="3">
    <source>
        <dbReference type="Proteomes" id="UP001208364"/>
    </source>
</evidence>
<comment type="caution">
    <text evidence="2">The sequence shown here is derived from an EMBL/GenBank/DDBJ whole genome shotgun (WGS) entry which is preliminary data.</text>
</comment>
<keyword evidence="3" id="KW-1185">Reference proteome</keyword>
<evidence type="ECO:0000256" key="1">
    <source>
        <dbReference type="SAM" id="Phobius"/>
    </source>
</evidence>
<keyword evidence="1" id="KW-1133">Transmembrane helix</keyword>
<gene>
    <name evidence="2" type="ORF">OCV55_08610</name>
</gene>
<keyword evidence="1" id="KW-0472">Membrane</keyword>
<dbReference type="EMBL" id="JAOQJR010000008">
    <property type="protein sequence ID" value="MCU6738743.1"/>
    <property type="molecule type" value="Genomic_DNA"/>
</dbReference>
<feature type="transmembrane region" description="Helical" evidence="1">
    <location>
        <begin position="32"/>
        <end position="55"/>
    </location>
</feature>